<reference evidence="3 4" key="2">
    <citation type="journal article" date="2016" name="Genome Announc.">
        <title>Draft Genome Sequence of Erythromycin- and Oxytetracycline-Sensitive Nocardia seriolae Strain U-1 (NBRC 110359).</title>
        <authorList>
            <person name="Imajoh M."/>
            <person name="Sukeda M."/>
            <person name="Shimizu M."/>
            <person name="Yamane J."/>
            <person name="Ohnishi K."/>
            <person name="Oshima S."/>
        </authorList>
    </citation>
    <scope>NUCLEOTIDE SEQUENCE [LARGE SCALE GENOMIC DNA]</scope>
    <source>
        <strain evidence="3 4">U-1</strain>
    </source>
</reference>
<feature type="transmembrane region" description="Helical" evidence="1">
    <location>
        <begin position="35"/>
        <end position="54"/>
    </location>
</feature>
<keyword evidence="4" id="KW-1185">Reference proteome</keyword>
<dbReference type="Proteomes" id="UP000037179">
    <property type="component" value="Unassembled WGS sequence"/>
</dbReference>
<name>A0ABC9YRD7_9NOCA</name>
<dbReference type="GeneID" id="93375345"/>
<reference evidence="2 5" key="3">
    <citation type="submission" date="2016-10" db="EMBL/GenBank/DDBJ databases">
        <title>Genome sequence of Nocardia seriolae strain EM150506, isolated from Anguila japonica.</title>
        <authorList>
            <person name="Han H.-J."/>
        </authorList>
    </citation>
    <scope>NUCLEOTIDE SEQUENCE [LARGE SCALE GENOMIC DNA]</scope>
    <source>
        <strain evidence="2 5">EM150506</strain>
    </source>
</reference>
<evidence type="ECO:0000313" key="5">
    <source>
        <dbReference type="Proteomes" id="UP000180166"/>
    </source>
</evidence>
<evidence type="ECO:0000256" key="1">
    <source>
        <dbReference type="SAM" id="Phobius"/>
    </source>
</evidence>
<dbReference type="AlphaFoldDB" id="A0ABC9YRD7"/>
<evidence type="ECO:0000313" key="4">
    <source>
        <dbReference type="Proteomes" id="UP000037179"/>
    </source>
</evidence>
<dbReference type="EMBL" id="CP017839">
    <property type="protein sequence ID" value="APA98217.1"/>
    <property type="molecule type" value="Genomic_DNA"/>
</dbReference>
<keyword evidence="1" id="KW-1133">Transmembrane helix</keyword>
<keyword evidence="1" id="KW-0812">Transmembrane</keyword>
<accession>A0ABC9YRD7</accession>
<sequence>MAIGGGLTVAQSVGSGITTLVTIFVALGLLSEPLWFGLLLALGTSGPMCVSGAATGSSRR</sequence>
<proteinExistence type="predicted"/>
<reference evidence="4" key="1">
    <citation type="submission" date="2015-07" db="EMBL/GenBank/DDBJ databases">
        <title>Nocardia seriolae U-1 whole genome shotgun sequence.</title>
        <authorList>
            <person name="Imajoh M."/>
            <person name="Fukumoto Y."/>
            <person name="Sukeda M."/>
            <person name="Yamane J."/>
            <person name="Yamasaki K."/>
            <person name="Shimizu M."/>
            <person name="Ohnishi K."/>
            <person name="Oshima S."/>
        </authorList>
    </citation>
    <scope>NUCLEOTIDE SEQUENCE [LARGE SCALE GENOMIC DNA]</scope>
    <source>
        <strain evidence="4">U-1</strain>
    </source>
</reference>
<evidence type="ECO:0000313" key="3">
    <source>
        <dbReference type="EMBL" id="GAP27979.1"/>
    </source>
</evidence>
<dbReference type="RefSeq" id="WP_052086192.1">
    <property type="nucleotide sequence ID" value="NZ_AP028458.1"/>
</dbReference>
<dbReference type="EMBL" id="BBYQ01000025">
    <property type="protein sequence ID" value="GAP27979.1"/>
    <property type="molecule type" value="Genomic_DNA"/>
</dbReference>
<gene>
    <name evidence="2" type="ORF">NS506_04169</name>
    <name evidence="3" type="ORF">NSK11_contig00025-0061</name>
</gene>
<feature type="transmembrane region" description="Helical" evidence="1">
    <location>
        <begin position="7"/>
        <end position="29"/>
    </location>
</feature>
<keyword evidence="1" id="KW-0472">Membrane</keyword>
<evidence type="ECO:0000313" key="2">
    <source>
        <dbReference type="EMBL" id="APA98217.1"/>
    </source>
</evidence>
<organism evidence="3 4">
    <name type="scientific">Nocardia seriolae</name>
    <dbReference type="NCBI Taxonomy" id="37332"/>
    <lineage>
        <taxon>Bacteria</taxon>
        <taxon>Bacillati</taxon>
        <taxon>Actinomycetota</taxon>
        <taxon>Actinomycetes</taxon>
        <taxon>Mycobacteriales</taxon>
        <taxon>Nocardiaceae</taxon>
        <taxon>Nocardia</taxon>
    </lineage>
</organism>
<dbReference type="KEGG" id="nsr:NS506_04169"/>
<dbReference type="Proteomes" id="UP000180166">
    <property type="component" value="Chromosome"/>
</dbReference>
<protein>
    <submittedName>
        <fullName evidence="3">Uncharacterized protein</fullName>
    </submittedName>
</protein>